<dbReference type="EMBL" id="DVMX01000142">
    <property type="protein sequence ID" value="HIU42371.1"/>
    <property type="molecule type" value="Genomic_DNA"/>
</dbReference>
<protein>
    <submittedName>
        <fullName evidence="1">L-2-amino-thiazoline-4-carboxylic acid hydrolase</fullName>
    </submittedName>
</protein>
<comment type="caution">
    <text evidence="1">The sequence shown here is derived from an EMBL/GenBank/DDBJ whole genome shotgun (WGS) entry which is preliminary data.</text>
</comment>
<accession>A0A9D1LKS5</accession>
<dbReference type="Proteomes" id="UP000824082">
    <property type="component" value="Unassembled WGS sequence"/>
</dbReference>
<evidence type="ECO:0000313" key="1">
    <source>
        <dbReference type="EMBL" id="HIU42371.1"/>
    </source>
</evidence>
<proteinExistence type="predicted"/>
<name>A0A9D1LKS5_9FIRM</name>
<dbReference type="AlphaFoldDB" id="A0A9D1LKS5"/>
<evidence type="ECO:0000313" key="2">
    <source>
        <dbReference type="Proteomes" id="UP000824082"/>
    </source>
</evidence>
<gene>
    <name evidence="1" type="ORF">IAD19_07445</name>
</gene>
<reference evidence="1" key="1">
    <citation type="submission" date="2020-10" db="EMBL/GenBank/DDBJ databases">
        <authorList>
            <person name="Gilroy R."/>
        </authorList>
    </citation>
    <scope>NUCLEOTIDE SEQUENCE</scope>
    <source>
        <strain evidence="1">4509</strain>
    </source>
</reference>
<dbReference type="InterPro" id="IPR026002">
    <property type="entry name" value="ATC_hydrolase-like"/>
</dbReference>
<keyword evidence="1" id="KW-0378">Hydrolase</keyword>
<dbReference type="Pfam" id="PF14196">
    <property type="entry name" value="ATC_hydrolase"/>
    <property type="match status" value="1"/>
</dbReference>
<organism evidence="1 2">
    <name type="scientific">Candidatus Egerieicola faecale</name>
    <dbReference type="NCBI Taxonomy" id="2840774"/>
    <lineage>
        <taxon>Bacteria</taxon>
        <taxon>Bacillati</taxon>
        <taxon>Bacillota</taxon>
        <taxon>Clostridia</taxon>
        <taxon>Eubacteriales</taxon>
        <taxon>Oscillospiraceae</taxon>
        <taxon>Oscillospiraceae incertae sedis</taxon>
        <taxon>Candidatus Egerieicola</taxon>
    </lineage>
</organism>
<reference evidence="1" key="2">
    <citation type="journal article" date="2021" name="PeerJ">
        <title>Extensive microbial diversity within the chicken gut microbiome revealed by metagenomics and culture.</title>
        <authorList>
            <person name="Gilroy R."/>
            <person name="Ravi A."/>
            <person name="Getino M."/>
            <person name="Pursley I."/>
            <person name="Horton D.L."/>
            <person name="Alikhan N.F."/>
            <person name="Baker D."/>
            <person name="Gharbi K."/>
            <person name="Hall N."/>
            <person name="Watson M."/>
            <person name="Adriaenssens E.M."/>
            <person name="Foster-Nyarko E."/>
            <person name="Jarju S."/>
            <person name="Secka A."/>
            <person name="Antonio M."/>
            <person name="Oren A."/>
            <person name="Chaudhuri R.R."/>
            <person name="La Ragione R."/>
            <person name="Hildebrand F."/>
            <person name="Pallen M.J."/>
        </authorList>
    </citation>
    <scope>NUCLEOTIDE SEQUENCE</scope>
    <source>
        <strain evidence="1">4509</strain>
    </source>
</reference>
<dbReference type="GO" id="GO:0016787">
    <property type="term" value="F:hydrolase activity"/>
    <property type="evidence" value="ECO:0007669"/>
    <property type="project" value="UniProtKB-KW"/>
</dbReference>
<sequence>MTLKESKFYFLQDDCCEEFGTEAGKERYQKTEQRYQALQDEHQKEQNPAIREHLLRNLFPPLAYYQTLLSDGFSQQAALEFVEKETEKAALQKKAAMKSMTRLPFTYLMYRLFVKKFMTKNFPTEGWETQWLECSGTSIRFHLNRCLYWDICQKEGCPELCQVYCKNDDIAFAGLLPKIRFERSQTLGTGGTCCDFCFRKG</sequence>